<dbReference type="Gramene" id="TKV90859">
    <property type="protein sequence ID" value="TKV90859"/>
    <property type="gene ID" value="SEVIR_9G056600v2"/>
</dbReference>
<keyword evidence="2" id="KW-1185">Reference proteome</keyword>
<name>A0A4U6SQQ2_SETVI</name>
<dbReference type="PANTHER" id="PTHR33401:SF13">
    <property type="entry name" value="EXPRESSED PROTEIN"/>
    <property type="match status" value="1"/>
</dbReference>
<dbReference type="Proteomes" id="UP000298652">
    <property type="component" value="Chromosome 9"/>
</dbReference>
<organism evidence="1 2">
    <name type="scientific">Setaria viridis</name>
    <name type="common">Green bristlegrass</name>
    <name type="synonym">Setaria italica subsp. viridis</name>
    <dbReference type="NCBI Taxonomy" id="4556"/>
    <lineage>
        <taxon>Eukaryota</taxon>
        <taxon>Viridiplantae</taxon>
        <taxon>Streptophyta</taxon>
        <taxon>Embryophyta</taxon>
        <taxon>Tracheophyta</taxon>
        <taxon>Spermatophyta</taxon>
        <taxon>Magnoliopsida</taxon>
        <taxon>Liliopsida</taxon>
        <taxon>Poales</taxon>
        <taxon>Poaceae</taxon>
        <taxon>PACMAD clade</taxon>
        <taxon>Panicoideae</taxon>
        <taxon>Panicodae</taxon>
        <taxon>Paniceae</taxon>
        <taxon>Cenchrinae</taxon>
        <taxon>Setaria</taxon>
    </lineage>
</organism>
<dbReference type="EMBL" id="CM016560">
    <property type="protein sequence ID" value="TKV90859.1"/>
    <property type="molecule type" value="Genomic_DNA"/>
</dbReference>
<reference evidence="1" key="1">
    <citation type="submission" date="2019-03" db="EMBL/GenBank/DDBJ databases">
        <title>WGS assembly of Setaria viridis.</title>
        <authorList>
            <person name="Huang P."/>
            <person name="Jenkins J."/>
            <person name="Grimwood J."/>
            <person name="Barry K."/>
            <person name="Healey A."/>
            <person name="Mamidi S."/>
            <person name="Sreedasyam A."/>
            <person name="Shu S."/>
            <person name="Feldman M."/>
            <person name="Wu J."/>
            <person name="Yu Y."/>
            <person name="Chen C."/>
            <person name="Johnson J."/>
            <person name="Rokhsar D."/>
            <person name="Baxter I."/>
            <person name="Schmutz J."/>
            <person name="Brutnell T."/>
            <person name="Kellogg E."/>
        </authorList>
    </citation>
    <scope>NUCLEOTIDE SEQUENCE [LARGE SCALE GENOMIC DNA]</scope>
</reference>
<proteinExistence type="predicted"/>
<dbReference type="AlphaFoldDB" id="A0A4U6SQQ2"/>
<evidence type="ECO:0000313" key="1">
    <source>
        <dbReference type="EMBL" id="TKV90859.1"/>
    </source>
</evidence>
<gene>
    <name evidence="1" type="ORF">SEVIR_9G056600v2</name>
</gene>
<protein>
    <submittedName>
        <fullName evidence="1">Uncharacterized protein</fullName>
    </submittedName>
</protein>
<evidence type="ECO:0000313" key="2">
    <source>
        <dbReference type="Proteomes" id="UP000298652"/>
    </source>
</evidence>
<dbReference type="PANTHER" id="PTHR33401">
    <property type="entry name" value="LIGHT-HARVESTING COMPLEX-LIKE PROTEIN OHP2, CHLOROPLASTIC"/>
    <property type="match status" value="1"/>
</dbReference>
<accession>A0A4U6SQQ2</accession>
<dbReference type="OMA" id="TAPAKSC"/>
<sequence>MRLSHCESHCAGPFRFITCLPKSKDASRDAASAPAPRLAAVAEEEVVPPVQKIEVPVAGKDGNEEEAEEQEDGEKAAVATAAAPTKSCLKKANCGDGKCAVKGNVQWLDLLGKDLTEVKEYEPSERGDFLDDGDGISACVCVIQ</sequence>